<dbReference type="AlphaFoldDB" id="A0A9D4ATT2"/>
<evidence type="ECO:0000256" key="1">
    <source>
        <dbReference type="SAM" id="MobiDB-lite"/>
    </source>
</evidence>
<evidence type="ECO:0000313" key="2">
    <source>
        <dbReference type="EMBL" id="KAH1170548.1"/>
    </source>
</evidence>
<gene>
    <name evidence="2" type="ORF">KIL84_006166</name>
</gene>
<dbReference type="Proteomes" id="UP000827986">
    <property type="component" value="Unassembled WGS sequence"/>
</dbReference>
<organism evidence="2 3">
    <name type="scientific">Mauremys mutica</name>
    <name type="common">yellowpond turtle</name>
    <dbReference type="NCBI Taxonomy" id="74926"/>
    <lineage>
        <taxon>Eukaryota</taxon>
        <taxon>Metazoa</taxon>
        <taxon>Chordata</taxon>
        <taxon>Craniata</taxon>
        <taxon>Vertebrata</taxon>
        <taxon>Euteleostomi</taxon>
        <taxon>Archelosauria</taxon>
        <taxon>Testudinata</taxon>
        <taxon>Testudines</taxon>
        <taxon>Cryptodira</taxon>
        <taxon>Durocryptodira</taxon>
        <taxon>Testudinoidea</taxon>
        <taxon>Geoemydidae</taxon>
        <taxon>Geoemydinae</taxon>
        <taxon>Mauremys</taxon>
    </lineage>
</organism>
<dbReference type="EMBL" id="JAHDVG010000483">
    <property type="protein sequence ID" value="KAH1170548.1"/>
    <property type="molecule type" value="Genomic_DNA"/>
</dbReference>
<name>A0A9D4ATT2_9SAUR</name>
<accession>A0A9D4ATT2</accession>
<reference evidence="2" key="1">
    <citation type="submission" date="2021-09" db="EMBL/GenBank/DDBJ databases">
        <title>The genome of Mauremys mutica provides insights into the evolution of semi-aquatic lifestyle.</title>
        <authorList>
            <person name="Gong S."/>
            <person name="Gao Y."/>
        </authorList>
    </citation>
    <scope>NUCLEOTIDE SEQUENCE</scope>
    <source>
        <strain evidence="2">MM-2020</strain>
        <tissue evidence="2">Muscle</tissue>
    </source>
</reference>
<keyword evidence="3" id="KW-1185">Reference proteome</keyword>
<protein>
    <submittedName>
        <fullName evidence="2">Uncharacterized protein</fullName>
    </submittedName>
</protein>
<feature type="region of interest" description="Disordered" evidence="1">
    <location>
        <begin position="83"/>
        <end position="125"/>
    </location>
</feature>
<evidence type="ECO:0000313" key="3">
    <source>
        <dbReference type="Proteomes" id="UP000827986"/>
    </source>
</evidence>
<sequence length="125" mass="13860">MVGLCQNPFPNVMKLPSFNFFPPLHYTAPNSSLIYYHLNQQSYTRDVLSSLALQTTPRFDILKAHLQTVSPLSSFSAMFPLRSEHTRGGGGGRGCLQAKESEENKLSSLDQQSQLMNPSTQKPTG</sequence>
<proteinExistence type="predicted"/>
<comment type="caution">
    <text evidence="2">The sequence shown here is derived from an EMBL/GenBank/DDBJ whole genome shotgun (WGS) entry which is preliminary data.</text>
</comment>
<feature type="compositionally biased region" description="Polar residues" evidence="1">
    <location>
        <begin position="106"/>
        <end position="125"/>
    </location>
</feature>